<dbReference type="PROSITE" id="PS50011">
    <property type="entry name" value="PROTEIN_KINASE_DOM"/>
    <property type="match status" value="1"/>
</dbReference>
<evidence type="ECO:0000256" key="2">
    <source>
        <dbReference type="SAM" id="SignalP"/>
    </source>
</evidence>
<keyword evidence="1" id="KW-0812">Transmembrane</keyword>
<dbReference type="PANTHER" id="PTHR45927">
    <property type="entry name" value="LYSM-DOMAIN RECEPTOR-LIKE KINASE-RELATED"/>
    <property type="match status" value="1"/>
</dbReference>
<dbReference type="Gene3D" id="1.10.510.10">
    <property type="entry name" value="Transferase(Phosphotransferase) domain 1"/>
    <property type="match status" value="2"/>
</dbReference>
<evidence type="ECO:0000256" key="1">
    <source>
        <dbReference type="SAM" id="Phobius"/>
    </source>
</evidence>
<evidence type="ECO:0000313" key="4">
    <source>
        <dbReference type="EMBL" id="GJN30772.1"/>
    </source>
</evidence>
<comment type="caution">
    <text evidence="4">The sequence shown here is derived from an EMBL/GenBank/DDBJ whole genome shotgun (WGS) entry which is preliminary data.</text>
</comment>
<dbReference type="InterPro" id="IPR052611">
    <property type="entry name" value="Plant_RLK_LysM"/>
</dbReference>
<dbReference type="Pfam" id="PF23446">
    <property type="entry name" value="LysM1_NFP_LYK"/>
    <property type="match status" value="1"/>
</dbReference>
<sequence>MEPRHFRCSLLPLLLPVVVILLLGCSRAAAQEVLPNGTFACLVPVPCQTFVVYRTRSGFLDLGSISDLFSTSRARIASANTLRSEDGILLPGQPLLVPVTCGCTGAWSFANLSYPIRSGDIFWWLAGTAYANLTEPGQEVTVPLFCRCPTPSERRDGIQSLITYVWQPKDDMARVSELMNASVDAIAKANNVSRSFTSVMGPPMLIPVKQRPRLPPLRYGASTSGDGGDASRSRHRRRVVIAASVSGALVCCVLALCVAAFLAQRRYIKKASPVHAGSRFLSPKLPWAVGKNPFGHDSSSSSSAQMMIKGGGGGGDNNKLLAGVSQFIDKPTIFVAEEIMEATMDLDERCRIGTSYYKAKLDGEVFAVKPVKGGDVSAELRMMQTVNHANLIKLAGVSVGADGDYAFLVYEFAEKGSLDTWLYQHRPSPAALPSSSSSAGSVKKTALSWEQRLGVALDVANGLLYMHEHTQPSMVHGDVRARNILLTTDFRAKISSFALARPVTVEIDDAGTSSDVFGFGLLLLELLSGRRAVEARAGTEIGMLWREVRAVLEAVGDRREAKLRKWVDPALGSGYPIDVAVSLAAMARACTEEDAARRPKMTEIVFNLSMLAQPSSTVDAFEKMWHPSSDENLGIAGAVAAR</sequence>
<feature type="signal peptide" evidence="2">
    <location>
        <begin position="1"/>
        <end position="30"/>
    </location>
</feature>
<dbReference type="InterPro" id="IPR011009">
    <property type="entry name" value="Kinase-like_dom_sf"/>
</dbReference>
<dbReference type="GO" id="GO:0004672">
    <property type="term" value="F:protein kinase activity"/>
    <property type="evidence" value="ECO:0007669"/>
    <property type="project" value="InterPro"/>
</dbReference>
<dbReference type="AlphaFoldDB" id="A0AAV5F7X0"/>
<dbReference type="PROSITE" id="PS00109">
    <property type="entry name" value="PROTEIN_KINASE_TYR"/>
    <property type="match status" value="1"/>
</dbReference>
<protein>
    <recommendedName>
        <fullName evidence="3">Protein kinase domain-containing protein</fullName>
    </recommendedName>
</protein>
<feature type="chain" id="PRO_5043540104" description="Protein kinase domain-containing protein" evidence="2">
    <location>
        <begin position="31"/>
        <end position="642"/>
    </location>
</feature>
<keyword evidence="5" id="KW-1185">Reference proteome</keyword>
<dbReference type="PROSITE" id="PS51257">
    <property type="entry name" value="PROKAR_LIPOPROTEIN"/>
    <property type="match status" value="1"/>
</dbReference>
<dbReference type="InterPro" id="IPR000719">
    <property type="entry name" value="Prot_kinase_dom"/>
</dbReference>
<dbReference type="GO" id="GO:0005524">
    <property type="term" value="F:ATP binding"/>
    <property type="evidence" value="ECO:0007669"/>
    <property type="project" value="InterPro"/>
</dbReference>
<keyword evidence="1" id="KW-1133">Transmembrane helix</keyword>
<feature type="domain" description="Protein kinase" evidence="3">
    <location>
        <begin position="303"/>
        <end position="611"/>
    </location>
</feature>
<dbReference type="InterPro" id="IPR001245">
    <property type="entry name" value="Ser-Thr/Tyr_kinase_cat_dom"/>
</dbReference>
<gene>
    <name evidence="4" type="primary">gb19108</name>
    <name evidence="4" type="ORF">PR202_gb19108</name>
</gene>
<feature type="transmembrane region" description="Helical" evidence="1">
    <location>
        <begin position="239"/>
        <end position="263"/>
    </location>
</feature>
<dbReference type="InterPro" id="IPR059144">
    <property type="entry name" value="NFP_LysM3"/>
</dbReference>
<dbReference type="InterPro" id="IPR008266">
    <property type="entry name" value="Tyr_kinase_AS"/>
</dbReference>
<keyword evidence="1" id="KW-0472">Membrane</keyword>
<dbReference type="PANTHER" id="PTHR45927:SF2">
    <property type="entry name" value="SERINE_THREONINE RECEPTOR-LIKE KINASE NFP"/>
    <property type="match status" value="1"/>
</dbReference>
<proteinExistence type="predicted"/>
<dbReference type="EMBL" id="BQKI01000082">
    <property type="protein sequence ID" value="GJN30772.1"/>
    <property type="molecule type" value="Genomic_DNA"/>
</dbReference>
<evidence type="ECO:0000313" key="5">
    <source>
        <dbReference type="Proteomes" id="UP001054889"/>
    </source>
</evidence>
<organism evidence="4 5">
    <name type="scientific">Eleusine coracana subsp. coracana</name>
    <dbReference type="NCBI Taxonomy" id="191504"/>
    <lineage>
        <taxon>Eukaryota</taxon>
        <taxon>Viridiplantae</taxon>
        <taxon>Streptophyta</taxon>
        <taxon>Embryophyta</taxon>
        <taxon>Tracheophyta</taxon>
        <taxon>Spermatophyta</taxon>
        <taxon>Magnoliopsida</taxon>
        <taxon>Liliopsida</taxon>
        <taxon>Poales</taxon>
        <taxon>Poaceae</taxon>
        <taxon>PACMAD clade</taxon>
        <taxon>Chloridoideae</taxon>
        <taxon>Cynodonteae</taxon>
        <taxon>Eleusininae</taxon>
        <taxon>Eleusine</taxon>
    </lineage>
</organism>
<evidence type="ECO:0000259" key="3">
    <source>
        <dbReference type="PROSITE" id="PS50011"/>
    </source>
</evidence>
<accession>A0AAV5F7X0</accession>
<dbReference type="SUPFAM" id="SSF56112">
    <property type="entry name" value="Protein kinase-like (PK-like)"/>
    <property type="match status" value="1"/>
</dbReference>
<dbReference type="Pfam" id="PF23462">
    <property type="entry name" value="LysM3_NFP"/>
    <property type="match status" value="1"/>
</dbReference>
<dbReference type="Proteomes" id="UP001054889">
    <property type="component" value="Unassembled WGS sequence"/>
</dbReference>
<reference evidence="4" key="1">
    <citation type="journal article" date="2018" name="DNA Res.">
        <title>Multiple hybrid de novo genome assembly of finger millet, an orphan allotetraploid crop.</title>
        <authorList>
            <person name="Hatakeyama M."/>
            <person name="Aluri S."/>
            <person name="Balachadran M.T."/>
            <person name="Sivarajan S.R."/>
            <person name="Patrignani A."/>
            <person name="Gruter S."/>
            <person name="Poveda L."/>
            <person name="Shimizu-Inatsugi R."/>
            <person name="Baeten J."/>
            <person name="Francoijs K.J."/>
            <person name="Nataraja K.N."/>
            <person name="Reddy Y.A.N."/>
            <person name="Phadnis S."/>
            <person name="Ravikumar R.L."/>
            <person name="Schlapbach R."/>
            <person name="Sreeman S.M."/>
            <person name="Shimizu K.K."/>
        </authorList>
    </citation>
    <scope>NUCLEOTIDE SEQUENCE</scope>
</reference>
<dbReference type="Pfam" id="PF07714">
    <property type="entry name" value="PK_Tyr_Ser-Thr"/>
    <property type="match status" value="1"/>
</dbReference>
<keyword evidence="2" id="KW-0732">Signal</keyword>
<reference evidence="4" key="2">
    <citation type="submission" date="2021-12" db="EMBL/GenBank/DDBJ databases">
        <title>Resequencing data analysis of finger millet.</title>
        <authorList>
            <person name="Hatakeyama M."/>
            <person name="Aluri S."/>
            <person name="Balachadran M.T."/>
            <person name="Sivarajan S.R."/>
            <person name="Poveda L."/>
            <person name="Shimizu-Inatsugi R."/>
            <person name="Schlapbach R."/>
            <person name="Sreeman S.M."/>
            <person name="Shimizu K.K."/>
        </authorList>
    </citation>
    <scope>NUCLEOTIDE SEQUENCE</scope>
</reference>
<dbReference type="Gene3D" id="3.30.200.20">
    <property type="entry name" value="Phosphorylase Kinase, domain 1"/>
    <property type="match status" value="1"/>
</dbReference>
<dbReference type="InterPro" id="IPR056561">
    <property type="entry name" value="NFP_LYK_LysM1"/>
</dbReference>
<name>A0AAV5F7X0_ELECO</name>